<keyword evidence="2 4" id="KW-0238">DNA-binding</keyword>
<dbReference type="PROSITE" id="PS50977">
    <property type="entry name" value="HTH_TETR_2"/>
    <property type="match status" value="1"/>
</dbReference>
<dbReference type="PANTHER" id="PTHR30055">
    <property type="entry name" value="HTH-TYPE TRANSCRIPTIONAL REGULATOR RUTR"/>
    <property type="match status" value="1"/>
</dbReference>
<protein>
    <submittedName>
        <fullName evidence="6">DNA-binding transcriptional regulator, AcrR family</fullName>
    </submittedName>
</protein>
<evidence type="ECO:0000256" key="2">
    <source>
        <dbReference type="ARBA" id="ARBA00023125"/>
    </source>
</evidence>
<sequence length="192" mass="20602">MAEQLSQATRRLPRAERREQIITAATRAFAAAGFAATNLDDIATEAGISRAILYRHFDSKTDLYQAVLDSACGRLIAAVGADEFTEASIPGLLRAGADDPAGFRLLFHHAVREPEFRHAMDQFQMNMTTVAHKHLASSIPDPQWAAWAAQLVPTVAIAAVTAWLDAGQPDPDGAADRIMEAVNGVIAAAQRA</sequence>
<dbReference type="FunFam" id="1.10.10.60:FF:000141">
    <property type="entry name" value="TetR family transcriptional regulator"/>
    <property type="match status" value="1"/>
</dbReference>
<dbReference type="InterPro" id="IPR001647">
    <property type="entry name" value="HTH_TetR"/>
</dbReference>
<dbReference type="GO" id="GO:0045892">
    <property type="term" value="P:negative regulation of DNA-templated transcription"/>
    <property type="evidence" value="ECO:0007669"/>
    <property type="project" value="UniProtKB-ARBA"/>
</dbReference>
<evidence type="ECO:0000256" key="4">
    <source>
        <dbReference type="PROSITE-ProRule" id="PRU00335"/>
    </source>
</evidence>
<keyword evidence="1" id="KW-0805">Transcription regulation</keyword>
<evidence type="ECO:0000313" key="6">
    <source>
        <dbReference type="EMBL" id="SIN36841.1"/>
    </source>
</evidence>
<dbReference type="PANTHER" id="PTHR30055:SF158">
    <property type="entry name" value="POSSIBLE TRANSCRIPTIONAL REGULATORY PROTEIN (PROBABLY TETR-FAMILY)"/>
    <property type="match status" value="1"/>
</dbReference>
<dbReference type="GO" id="GO:0000976">
    <property type="term" value="F:transcription cis-regulatory region binding"/>
    <property type="evidence" value="ECO:0007669"/>
    <property type="project" value="TreeGrafter"/>
</dbReference>
<dbReference type="SUPFAM" id="SSF46689">
    <property type="entry name" value="Homeodomain-like"/>
    <property type="match status" value="1"/>
</dbReference>
<dbReference type="AlphaFoldDB" id="A0A1N6AS34"/>
<dbReference type="Proteomes" id="UP000185124">
    <property type="component" value="Unassembled WGS sequence"/>
</dbReference>
<keyword evidence="7" id="KW-1185">Reference proteome</keyword>
<dbReference type="OrthoDB" id="3528955at2"/>
<evidence type="ECO:0000313" key="7">
    <source>
        <dbReference type="Proteomes" id="UP000185124"/>
    </source>
</evidence>
<dbReference type="EMBL" id="FSQT01000002">
    <property type="protein sequence ID" value="SIN36841.1"/>
    <property type="molecule type" value="Genomic_DNA"/>
</dbReference>
<evidence type="ECO:0000256" key="1">
    <source>
        <dbReference type="ARBA" id="ARBA00023015"/>
    </source>
</evidence>
<reference evidence="7" key="1">
    <citation type="submission" date="2016-12" db="EMBL/GenBank/DDBJ databases">
        <authorList>
            <person name="Varghese N."/>
            <person name="Submissions S."/>
        </authorList>
    </citation>
    <scope>NUCLEOTIDE SEQUENCE [LARGE SCALE GENOMIC DNA]</scope>
    <source>
        <strain evidence="7">DSM 45599</strain>
    </source>
</reference>
<dbReference type="RefSeq" id="WP_074317524.1">
    <property type="nucleotide sequence ID" value="NZ_FSQT01000002.1"/>
</dbReference>
<dbReference type="InterPro" id="IPR050109">
    <property type="entry name" value="HTH-type_TetR-like_transc_reg"/>
</dbReference>
<evidence type="ECO:0000259" key="5">
    <source>
        <dbReference type="PROSITE" id="PS50977"/>
    </source>
</evidence>
<keyword evidence="3" id="KW-0804">Transcription</keyword>
<dbReference type="STRING" id="709881.SAMN04489832_6046"/>
<proteinExistence type="predicted"/>
<dbReference type="Pfam" id="PF00440">
    <property type="entry name" value="TetR_N"/>
    <property type="match status" value="1"/>
</dbReference>
<organism evidence="6 7">
    <name type="scientific">Micromonospora cremea</name>
    <dbReference type="NCBI Taxonomy" id="709881"/>
    <lineage>
        <taxon>Bacteria</taxon>
        <taxon>Bacillati</taxon>
        <taxon>Actinomycetota</taxon>
        <taxon>Actinomycetes</taxon>
        <taxon>Micromonosporales</taxon>
        <taxon>Micromonosporaceae</taxon>
        <taxon>Micromonospora</taxon>
    </lineage>
</organism>
<dbReference type="Gene3D" id="1.10.357.10">
    <property type="entry name" value="Tetracycline Repressor, domain 2"/>
    <property type="match status" value="1"/>
</dbReference>
<dbReference type="PRINTS" id="PR00455">
    <property type="entry name" value="HTHTETR"/>
</dbReference>
<dbReference type="InterPro" id="IPR009057">
    <property type="entry name" value="Homeodomain-like_sf"/>
</dbReference>
<gene>
    <name evidence="6" type="ORF">SAMN04489832_6046</name>
</gene>
<feature type="DNA-binding region" description="H-T-H motif" evidence="4">
    <location>
        <begin position="38"/>
        <end position="57"/>
    </location>
</feature>
<dbReference type="GO" id="GO:0003700">
    <property type="term" value="F:DNA-binding transcription factor activity"/>
    <property type="evidence" value="ECO:0007669"/>
    <property type="project" value="TreeGrafter"/>
</dbReference>
<name>A0A1N6AS34_9ACTN</name>
<evidence type="ECO:0000256" key="3">
    <source>
        <dbReference type="ARBA" id="ARBA00023163"/>
    </source>
</evidence>
<accession>A0A1N6AS34</accession>
<feature type="domain" description="HTH tetR-type" evidence="5">
    <location>
        <begin position="15"/>
        <end position="75"/>
    </location>
</feature>